<feature type="region of interest" description="Disordered" evidence="1">
    <location>
        <begin position="163"/>
        <end position="222"/>
    </location>
</feature>
<sequence length="222" mass="24899">MFEKERAELAVKETVGLQAALNWLSDNRDKSMEEVSGPQQTTNSESPENDLHTQHLTIENFKTYLEENHYPVHMHGFVKRNNNGGSVTVIELYSAVQKKGGYDVVTNDQRWSEIVMDLFKCDEAGAETFSVDLQAYYNYYCLPFDAGQESPEKKEETAHDFMGIDEDLGDGSTLGDPGVSHSAGPKSSEKTVHVKKLPDSSKEPESLSEEIPRIQKLLPRVT</sequence>
<organism evidence="3 4">
    <name type="scientific">Hymenoscyphus albidus</name>
    <dbReference type="NCBI Taxonomy" id="595503"/>
    <lineage>
        <taxon>Eukaryota</taxon>
        <taxon>Fungi</taxon>
        <taxon>Dikarya</taxon>
        <taxon>Ascomycota</taxon>
        <taxon>Pezizomycotina</taxon>
        <taxon>Leotiomycetes</taxon>
        <taxon>Helotiales</taxon>
        <taxon>Helotiaceae</taxon>
        <taxon>Hymenoscyphus</taxon>
    </lineage>
</organism>
<protein>
    <recommendedName>
        <fullName evidence="2">ARID domain-containing protein</fullName>
    </recommendedName>
</protein>
<evidence type="ECO:0000259" key="2">
    <source>
        <dbReference type="PROSITE" id="PS51011"/>
    </source>
</evidence>
<evidence type="ECO:0000313" key="3">
    <source>
        <dbReference type="EMBL" id="CAG8971716.1"/>
    </source>
</evidence>
<gene>
    <name evidence="3" type="ORF">HYALB_00003184</name>
</gene>
<name>A0A9N9Q337_9HELO</name>
<dbReference type="EMBL" id="CAJVRM010000026">
    <property type="protein sequence ID" value="CAG8971716.1"/>
    <property type="molecule type" value="Genomic_DNA"/>
</dbReference>
<reference evidence="3" key="1">
    <citation type="submission" date="2021-07" db="EMBL/GenBank/DDBJ databases">
        <authorList>
            <person name="Durling M."/>
        </authorList>
    </citation>
    <scope>NUCLEOTIDE SEQUENCE</scope>
</reference>
<dbReference type="InterPro" id="IPR036431">
    <property type="entry name" value="ARID_dom_sf"/>
</dbReference>
<feature type="compositionally biased region" description="Basic and acidic residues" evidence="1">
    <location>
        <begin position="187"/>
        <end position="213"/>
    </location>
</feature>
<dbReference type="CDD" id="cd16100">
    <property type="entry name" value="ARID"/>
    <property type="match status" value="1"/>
</dbReference>
<accession>A0A9N9Q337</accession>
<dbReference type="InterPro" id="IPR001606">
    <property type="entry name" value="ARID_dom"/>
</dbReference>
<comment type="caution">
    <text evidence="3">The sequence shown here is derived from an EMBL/GenBank/DDBJ whole genome shotgun (WGS) entry which is preliminary data.</text>
</comment>
<evidence type="ECO:0000256" key="1">
    <source>
        <dbReference type="SAM" id="MobiDB-lite"/>
    </source>
</evidence>
<proteinExistence type="predicted"/>
<dbReference type="Gene3D" id="1.10.150.60">
    <property type="entry name" value="ARID DNA-binding domain"/>
    <property type="match status" value="1"/>
</dbReference>
<dbReference type="AlphaFoldDB" id="A0A9N9Q337"/>
<dbReference type="Pfam" id="PF01388">
    <property type="entry name" value="ARID"/>
    <property type="match status" value="1"/>
</dbReference>
<dbReference type="PROSITE" id="PS51011">
    <property type="entry name" value="ARID"/>
    <property type="match status" value="1"/>
</dbReference>
<dbReference type="SUPFAM" id="SSF46774">
    <property type="entry name" value="ARID-like"/>
    <property type="match status" value="1"/>
</dbReference>
<keyword evidence="4" id="KW-1185">Reference proteome</keyword>
<dbReference type="OrthoDB" id="10254930at2759"/>
<feature type="compositionally biased region" description="Polar residues" evidence="1">
    <location>
        <begin position="37"/>
        <end position="46"/>
    </location>
</feature>
<dbReference type="GO" id="GO:0003677">
    <property type="term" value="F:DNA binding"/>
    <property type="evidence" value="ECO:0007669"/>
    <property type="project" value="InterPro"/>
</dbReference>
<feature type="region of interest" description="Disordered" evidence="1">
    <location>
        <begin position="28"/>
        <end position="51"/>
    </location>
</feature>
<evidence type="ECO:0000313" key="4">
    <source>
        <dbReference type="Proteomes" id="UP000701801"/>
    </source>
</evidence>
<feature type="domain" description="ARID" evidence="2">
    <location>
        <begin position="51"/>
        <end position="149"/>
    </location>
</feature>
<dbReference type="Proteomes" id="UP000701801">
    <property type="component" value="Unassembled WGS sequence"/>
</dbReference>